<name>A0A6V7Q8J2_ANACO</name>
<keyword evidence="1" id="KW-0732">Signal</keyword>
<dbReference type="AlphaFoldDB" id="A0A6V7Q8J2"/>
<protein>
    <submittedName>
        <fullName evidence="2">Uncharacterized protein</fullName>
    </submittedName>
</protein>
<evidence type="ECO:0000256" key="1">
    <source>
        <dbReference type="SAM" id="SignalP"/>
    </source>
</evidence>
<evidence type="ECO:0000313" key="2">
    <source>
        <dbReference type="EMBL" id="CAD1839509.1"/>
    </source>
</evidence>
<reference evidence="2" key="1">
    <citation type="submission" date="2020-07" db="EMBL/GenBank/DDBJ databases">
        <authorList>
            <person name="Lin J."/>
        </authorList>
    </citation>
    <scope>NUCLEOTIDE SEQUENCE</scope>
</reference>
<organism evidence="2">
    <name type="scientific">Ananas comosus var. bracteatus</name>
    <name type="common">red pineapple</name>
    <dbReference type="NCBI Taxonomy" id="296719"/>
    <lineage>
        <taxon>Eukaryota</taxon>
        <taxon>Viridiplantae</taxon>
        <taxon>Streptophyta</taxon>
        <taxon>Embryophyta</taxon>
        <taxon>Tracheophyta</taxon>
        <taxon>Spermatophyta</taxon>
        <taxon>Magnoliopsida</taxon>
        <taxon>Liliopsida</taxon>
        <taxon>Poales</taxon>
        <taxon>Bromeliaceae</taxon>
        <taxon>Bromelioideae</taxon>
        <taxon>Ananas</taxon>
    </lineage>
</organism>
<accession>A0A6V7Q8J2</accession>
<dbReference type="EMBL" id="LR862134">
    <property type="protein sequence ID" value="CAD1839509.1"/>
    <property type="molecule type" value="Genomic_DNA"/>
</dbReference>
<feature type="signal peptide" evidence="1">
    <location>
        <begin position="1"/>
        <end position="27"/>
    </location>
</feature>
<sequence length="100" mass="11648">MGKDIHSYVTFLLLICILLFSFETIEASKRILSFELIYRHSPRSPVYNPNLTDSQCFEESLRLSENRFLQPNNVESMLVGHEITTIRPLSSAIKHCTWFL</sequence>
<feature type="chain" id="PRO_5028039655" evidence="1">
    <location>
        <begin position="28"/>
        <end position="100"/>
    </location>
</feature>
<gene>
    <name evidence="2" type="ORF">CB5_LOCUS22720</name>
</gene>
<proteinExistence type="predicted"/>